<organism evidence="7 8">
    <name type="scientific">Corynebacterium xerosis</name>
    <dbReference type="NCBI Taxonomy" id="1725"/>
    <lineage>
        <taxon>Bacteria</taxon>
        <taxon>Bacillati</taxon>
        <taxon>Actinomycetota</taxon>
        <taxon>Actinomycetes</taxon>
        <taxon>Mycobacteriales</taxon>
        <taxon>Corynebacteriaceae</taxon>
        <taxon>Corynebacterium</taxon>
    </lineage>
</organism>
<gene>
    <name evidence="7" type="ORF">CJ204_10270</name>
</gene>
<evidence type="ECO:0000259" key="6">
    <source>
        <dbReference type="Pfam" id="PF13515"/>
    </source>
</evidence>
<dbReference type="RefSeq" id="WP_102214026.1">
    <property type="nucleotide sequence ID" value="NZ_PNHF01000025.1"/>
</dbReference>
<keyword evidence="3 5" id="KW-1133">Transmembrane helix</keyword>
<keyword evidence="4 5" id="KW-0472">Membrane</keyword>
<evidence type="ECO:0000256" key="2">
    <source>
        <dbReference type="ARBA" id="ARBA00022692"/>
    </source>
</evidence>
<feature type="transmembrane region" description="Helical" evidence="5">
    <location>
        <begin position="107"/>
        <end position="126"/>
    </location>
</feature>
<reference evidence="7 8" key="1">
    <citation type="submission" date="2017-09" db="EMBL/GenBank/DDBJ databases">
        <title>Bacterial strain isolated from the female urinary microbiota.</title>
        <authorList>
            <person name="Thomas-White K."/>
            <person name="Kumar N."/>
            <person name="Forster S."/>
            <person name="Putonti C."/>
            <person name="Lawley T."/>
            <person name="Wolfe A.J."/>
        </authorList>
    </citation>
    <scope>NUCLEOTIDE SEQUENCE [LARGE SCALE GENOMIC DNA]</scope>
    <source>
        <strain evidence="7 8">UMB0908</strain>
    </source>
</reference>
<dbReference type="GO" id="GO:0016020">
    <property type="term" value="C:membrane"/>
    <property type="evidence" value="ECO:0007669"/>
    <property type="project" value="UniProtKB-SubCell"/>
</dbReference>
<dbReference type="STRING" id="1725.WU86_05940"/>
<dbReference type="InterPro" id="IPR049453">
    <property type="entry name" value="Memb_transporter_dom"/>
</dbReference>
<evidence type="ECO:0000256" key="5">
    <source>
        <dbReference type="SAM" id="Phobius"/>
    </source>
</evidence>
<accession>A0A2N6SWX2</accession>
<feature type="transmembrane region" description="Helical" evidence="5">
    <location>
        <begin position="83"/>
        <end position="100"/>
    </location>
</feature>
<evidence type="ECO:0000256" key="3">
    <source>
        <dbReference type="ARBA" id="ARBA00022989"/>
    </source>
</evidence>
<keyword evidence="2 5" id="KW-0812">Transmembrane</keyword>
<dbReference type="Proteomes" id="UP000235363">
    <property type="component" value="Unassembled WGS sequence"/>
</dbReference>
<feature type="domain" description="Integral membrane bound transporter" evidence="6">
    <location>
        <begin position="73"/>
        <end position="195"/>
    </location>
</feature>
<feature type="transmembrane region" description="Helical" evidence="5">
    <location>
        <begin position="132"/>
        <end position="150"/>
    </location>
</feature>
<name>A0A2N6SWX2_9CORY</name>
<feature type="transmembrane region" description="Helical" evidence="5">
    <location>
        <begin position="181"/>
        <end position="199"/>
    </location>
</feature>
<protein>
    <submittedName>
        <fullName evidence="7">Aromatic acid exporter family protein</fullName>
    </submittedName>
</protein>
<evidence type="ECO:0000256" key="1">
    <source>
        <dbReference type="ARBA" id="ARBA00004141"/>
    </source>
</evidence>
<evidence type="ECO:0000313" key="8">
    <source>
        <dbReference type="Proteomes" id="UP000235363"/>
    </source>
</evidence>
<dbReference type="EMBL" id="PNHF01000025">
    <property type="protein sequence ID" value="PMC61575.1"/>
    <property type="molecule type" value="Genomic_DNA"/>
</dbReference>
<dbReference type="AlphaFoldDB" id="A0A2N6SWX2"/>
<proteinExistence type="predicted"/>
<dbReference type="Pfam" id="PF13515">
    <property type="entry name" value="FUSC_2"/>
    <property type="match status" value="1"/>
</dbReference>
<feature type="transmembrane region" description="Helical" evidence="5">
    <location>
        <begin position="59"/>
        <end position="77"/>
    </location>
</feature>
<comment type="caution">
    <text evidence="7">The sequence shown here is derived from an EMBL/GenBank/DDBJ whole genome shotgun (WGS) entry which is preliminary data.</text>
</comment>
<sequence>MHDPRELGQPREPRDVGHDATEYLEALRHPASRAAMALRRRMRPRTRFLHGVERLRTRWLLVIQAAVAAGLAYWFALEVLGHPNPFFAPMAAFIGLNVMVAGPRLKFSLELVLGAALGVGVGDVIFSVLGPGVWQLTVGVLVAMMIGVFVGRGPLVVNQAASSAVLIATIMPPGSTLSYERMVDALVGGLIGVLVMALIPRNPVSEARRTVATVLDLSADVLYDVARGLEDRDADRIRAGLQVARASQADVTLMDRTIADGVEQVQLSPLLWNRRRQFRSLARLVHPVDNAVRNIRVLARRAITSAEDNVTASDQLVALVMGVSQSAHTVRRLLDDAPSLAEIPEWGELPHDDSKTGTFAAVSGEDDSAPVTHEAAIRELRILAAKMRPAVVEGATLSEIVIFAQCRSLVVDLLQVCGLSRLSAVAALPPTVSRPAMPPEVWDLGEGDGQPGAGSAL</sequence>
<comment type="subcellular location">
    <subcellularLocation>
        <location evidence="1">Membrane</location>
        <topology evidence="1">Multi-pass membrane protein</topology>
    </subcellularLocation>
</comment>
<evidence type="ECO:0000313" key="7">
    <source>
        <dbReference type="EMBL" id="PMC61575.1"/>
    </source>
</evidence>
<evidence type="ECO:0000256" key="4">
    <source>
        <dbReference type="ARBA" id="ARBA00023136"/>
    </source>
</evidence>